<keyword evidence="8" id="KW-0234">DNA repair</keyword>
<organism evidence="11 12">
    <name type="scientific">Stylonychia lemnae</name>
    <name type="common">Ciliate</name>
    <dbReference type="NCBI Taxonomy" id="5949"/>
    <lineage>
        <taxon>Eukaryota</taxon>
        <taxon>Sar</taxon>
        <taxon>Alveolata</taxon>
        <taxon>Ciliophora</taxon>
        <taxon>Intramacronucleata</taxon>
        <taxon>Spirotrichea</taxon>
        <taxon>Stichotrichia</taxon>
        <taxon>Sporadotrichida</taxon>
        <taxon>Oxytrichidae</taxon>
        <taxon>Stylonychinae</taxon>
        <taxon>Stylonychia</taxon>
    </lineage>
</organism>
<comment type="cofactor">
    <cofactor evidence="8">
        <name>Mg(2+)</name>
        <dbReference type="ChEBI" id="CHEBI:18420"/>
    </cofactor>
    <cofactor evidence="8">
        <name>Mn(2+)</name>
        <dbReference type="ChEBI" id="CHEBI:29035"/>
    </cofactor>
</comment>
<evidence type="ECO:0000256" key="7">
    <source>
        <dbReference type="ARBA" id="ARBA00023211"/>
    </source>
</evidence>
<dbReference type="OrthoDB" id="312891at2759"/>
<keyword evidence="3 8" id="KW-0540">Nuclease</keyword>
<dbReference type="GO" id="GO:0005634">
    <property type="term" value="C:nucleus"/>
    <property type="evidence" value="ECO:0007669"/>
    <property type="project" value="UniProtKB-SubCell"/>
</dbReference>
<dbReference type="GO" id="GO:0036297">
    <property type="term" value="P:interstrand cross-link repair"/>
    <property type="evidence" value="ECO:0007669"/>
    <property type="project" value="InterPro"/>
</dbReference>
<evidence type="ECO:0000256" key="2">
    <source>
        <dbReference type="ARBA" id="ARBA00005533"/>
    </source>
</evidence>
<keyword evidence="8" id="KW-0227">DNA damage</keyword>
<feature type="region of interest" description="Disordered" evidence="9">
    <location>
        <begin position="97"/>
        <end position="116"/>
    </location>
</feature>
<keyword evidence="12" id="KW-1185">Reference proteome</keyword>
<keyword evidence="5 8" id="KW-0378">Hydrolase</keyword>
<accession>A0A078AUB4</accession>
<name>A0A078AUB4_STYLE</name>
<dbReference type="InterPro" id="IPR011856">
    <property type="entry name" value="tRNA_endonuc-like_dom_sf"/>
</dbReference>
<keyword evidence="7 8" id="KW-0464">Manganese</keyword>
<protein>
    <recommendedName>
        <fullName evidence="8">Fanconi-associated nuclease</fullName>
        <ecNumber evidence="8">3.1.4.1</ecNumber>
    </recommendedName>
</protein>
<dbReference type="Proteomes" id="UP000039865">
    <property type="component" value="Unassembled WGS sequence"/>
</dbReference>
<dbReference type="GO" id="GO:0017108">
    <property type="term" value="F:5'-flap endonuclease activity"/>
    <property type="evidence" value="ECO:0007669"/>
    <property type="project" value="TreeGrafter"/>
</dbReference>
<gene>
    <name evidence="11" type="primary">Contig10516.g11226</name>
    <name evidence="11" type="ORF">STYLEM_14673</name>
</gene>
<dbReference type="EC" id="3.1.4.1" evidence="8"/>
<evidence type="ECO:0000256" key="3">
    <source>
        <dbReference type="ARBA" id="ARBA00022722"/>
    </source>
</evidence>
<evidence type="ECO:0000256" key="4">
    <source>
        <dbReference type="ARBA" id="ARBA00022723"/>
    </source>
</evidence>
<feature type="compositionally biased region" description="Basic residues" evidence="9">
    <location>
        <begin position="97"/>
        <end position="106"/>
    </location>
</feature>
<comment type="function">
    <text evidence="8">Nuclease required for the repair of DNA interstrand cross-links (ICL). Acts as a 5'-3' exonuclease that anchors at a cut end of DNA and cleaves DNA successively at every third nucleotide, allowing to excise an ICL from one strand through flanking incisions.</text>
</comment>
<evidence type="ECO:0000256" key="8">
    <source>
        <dbReference type="RuleBase" id="RU365033"/>
    </source>
</evidence>
<evidence type="ECO:0000259" key="10">
    <source>
        <dbReference type="SMART" id="SM00990"/>
    </source>
</evidence>
<dbReference type="GO" id="GO:0008409">
    <property type="term" value="F:5'-3' exonuclease activity"/>
    <property type="evidence" value="ECO:0007669"/>
    <property type="project" value="TreeGrafter"/>
</dbReference>
<dbReference type="GO" id="GO:0004528">
    <property type="term" value="F:phosphodiesterase I activity"/>
    <property type="evidence" value="ECO:0007669"/>
    <property type="project" value="UniProtKB-EC"/>
</dbReference>
<keyword evidence="8" id="KW-0539">Nucleus</keyword>
<evidence type="ECO:0000256" key="5">
    <source>
        <dbReference type="ARBA" id="ARBA00022801"/>
    </source>
</evidence>
<dbReference type="PANTHER" id="PTHR15749:SF4">
    <property type="entry name" value="FANCONI-ASSOCIATED NUCLEASE 1"/>
    <property type="match status" value="1"/>
</dbReference>
<evidence type="ECO:0000313" key="12">
    <source>
        <dbReference type="Proteomes" id="UP000039865"/>
    </source>
</evidence>
<dbReference type="EMBL" id="CCKQ01013886">
    <property type="protein sequence ID" value="CDW85591.1"/>
    <property type="molecule type" value="Genomic_DNA"/>
</dbReference>
<proteinExistence type="inferred from homology"/>
<dbReference type="Gene3D" id="3.40.1350.10">
    <property type="match status" value="1"/>
</dbReference>
<feature type="domain" description="VRR-NUC" evidence="10">
    <location>
        <begin position="315"/>
        <end position="431"/>
    </location>
</feature>
<evidence type="ECO:0000256" key="6">
    <source>
        <dbReference type="ARBA" id="ARBA00022842"/>
    </source>
</evidence>
<dbReference type="InterPro" id="IPR014883">
    <property type="entry name" value="VRR_NUC"/>
</dbReference>
<comment type="catalytic activity">
    <reaction evidence="1 8">
        <text>Hydrolytically removes 5'-nucleotides successively from the 3'-hydroxy termini of 3'-hydroxy-terminated oligonucleotides.</text>
        <dbReference type="EC" id="3.1.4.1"/>
    </reaction>
</comment>
<reference evidence="11 12" key="1">
    <citation type="submission" date="2014-06" db="EMBL/GenBank/DDBJ databases">
        <authorList>
            <person name="Swart Estienne"/>
        </authorList>
    </citation>
    <scope>NUCLEOTIDE SEQUENCE [LARGE SCALE GENOMIC DNA]</scope>
    <source>
        <strain evidence="11 12">130c</strain>
    </source>
</reference>
<keyword evidence="4 8" id="KW-0479">Metal-binding</keyword>
<dbReference type="GO" id="GO:0046872">
    <property type="term" value="F:metal ion binding"/>
    <property type="evidence" value="ECO:0007669"/>
    <property type="project" value="UniProtKB-KW"/>
</dbReference>
<evidence type="ECO:0000313" key="11">
    <source>
        <dbReference type="EMBL" id="CDW85591.1"/>
    </source>
</evidence>
<dbReference type="InParanoid" id="A0A078AUB4"/>
<dbReference type="Pfam" id="PF08774">
    <property type="entry name" value="VRR_NUC"/>
    <property type="match status" value="1"/>
</dbReference>
<comment type="similarity">
    <text evidence="2 8">Belongs to the FAN1 family.</text>
</comment>
<dbReference type="AlphaFoldDB" id="A0A078AUB4"/>
<keyword evidence="6 8" id="KW-0460">Magnesium</keyword>
<dbReference type="InterPro" id="IPR033315">
    <property type="entry name" value="Fan1-like"/>
</dbReference>
<evidence type="ECO:0000256" key="1">
    <source>
        <dbReference type="ARBA" id="ARBA00000983"/>
    </source>
</evidence>
<sequence length="453" mass="53500">MENNNLSIKKPLFILRYKTESKVASVLNECIDFLEKDRQYDVACLILTKLLLSPAKPERRGKWWHAILESNWVKTGSKNALFRMKEHLSKMLFRQNQGKKKFNKKKPGNEDEPKDDIEFDLMQQEDEDEKELKKQKKENDKVLNQLLNDVMMSQKNNILMTQLNSQIGDVINPDLANQFQILKEEANLDFYKDTYIKCKKGLTYQSQQQQIVNGEAQVDLMRPIYHNPFKNEFYDVENLALRFYSLHQNLNGMHCENALGQTFFGLLMWNEIFYDKIPYVFQTPYQATPLDFGTKDFYLQRQEIIDQRLEKISLMNQSQLGQELELQYDSNRNKFNALVGWDSLRLNKRRLIEIGQVIGGLRLSRIVKNYCVDYKYWNHGMPDLILWDSDTGRVKFSEVKSETDRLSEVQRAWIAYLSQSEIDVEVCYVNRQPQSQDEAEKLDIVDVFTENKN</sequence>
<comment type="subcellular location">
    <subcellularLocation>
        <location evidence="8">Nucleus</location>
    </subcellularLocation>
</comment>
<dbReference type="GO" id="GO:0070336">
    <property type="term" value="F:flap-structured DNA binding"/>
    <property type="evidence" value="ECO:0007669"/>
    <property type="project" value="TreeGrafter"/>
</dbReference>
<dbReference type="SMART" id="SM00990">
    <property type="entry name" value="VRR_NUC"/>
    <property type="match status" value="1"/>
</dbReference>
<evidence type="ECO:0000256" key="9">
    <source>
        <dbReference type="SAM" id="MobiDB-lite"/>
    </source>
</evidence>
<dbReference type="PANTHER" id="PTHR15749">
    <property type="entry name" value="FANCONI-ASSOCIATED NUCLEASE 1"/>
    <property type="match status" value="1"/>
</dbReference>